<dbReference type="GO" id="GO:0005737">
    <property type="term" value="C:cytoplasm"/>
    <property type="evidence" value="ECO:0007669"/>
    <property type="project" value="UniProtKB-SubCell"/>
</dbReference>
<feature type="active site" evidence="11">
    <location>
        <position position="130"/>
    </location>
</feature>
<organism evidence="13">
    <name type="scientific">Candidatus Enterococcus dunnyi</name>
    <dbReference type="NCBI Taxonomy" id="1834192"/>
    <lineage>
        <taxon>Bacteria</taxon>
        <taxon>Bacillati</taxon>
        <taxon>Bacillota</taxon>
        <taxon>Bacilli</taxon>
        <taxon>Lactobacillales</taxon>
        <taxon>Enterococcaceae</taxon>
        <taxon>Enterococcus</taxon>
    </lineage>
</organism>
<reference evidence="14" key="3">
    <citation type="submission" date="2024-03" db="EMBL/GenBank/DDBJ databases">
        <title>The Genome Sequence of Enterococcus sp. DIV0238c.</title>
        <authorList>
            <consortium name="The Broad Institute Genomics Platform"/>
            <consortium name="The Broad Institute Microbial Omics Core"/>
            <consortium name="The Broad Institute Genomic Center for Infectious Diseases"/>
            <person name="Earl A."/>
            <person name="Manson A."/>
            <person name="Gilmore M."/>
            <person name="Schwartman J."/>
            <person name="Shea T."/>
            <person name="Abouelleil A."/>
            <person name="Cao P."/>
            <person name="Chapman S."/>
            <person name="Cusick C."/>
            <person name="Young S."/>
            <person name="Neafsey D."/>
            <person name="Nusbaum C."/>
            <person name="Birren B."/>
        </authorList>
    </citation>
    <scope>NUCLEOTIDE SEQUENCE</scope>
    <source>
        <strain evidence="14">9D6_DIV0238</strain>
    </source>
</reference>
<evidence type="ECO:0000256" key="11">
    <source>
        <dbReference type="HAMAP-Rule" id="MF_01013"/>
    </source>
</evidence>
<dbReference type="InterPro" id="IPR013785">
    <property type="entry name" value="Aldolase_TIM"/>
</dbReference>
<proteinExistence type="inferred from homology"/>
<dbReference type="PANTHER" id="PTHR21235:SF2">
    <property type="entry name" value="IMIDAZOLE GLYCEROL PHOSPHATE SYNTHASE HISHF"/>
    <property type="match status" value="1"/>
</dbReference>
<comment type="function">
    <text evidence="9 11">IGPS catalyzes the conversion of PRFAR and glutamine to IGP, AICAR and glutamate. The HisF subunit catalyzes the cyclization activity that produces IGP and AICAR from PRFAR using the ammonia provided by the HisH subunit.</text>
</comment>
<comment type="subunit">
    <text evidence="4 11">Heterodimer of HisH and HisF.</text>
</comment>
<dbReference type="GO" id="GO:0000107">
    <property type="term" value="F:imidazoleglycerol-phosphate synthase activity"/>
    <property type="evidence" value="ECO:0007669"/>
    <property type="project" value="UniProtKB-UniRule"/>
</dbReference>
<evidence type="ECO:0000313" key="15">
    <source>
        <dbReference type="Proteomes" id="UP000196151"/>
    </source>
</evidence>
<dbReference type="EC" id="4.3.2.10" evidence="11"/>
<evidence type="ECO:0000256" key="6">
    <source>
        <dbReference type="ARBA" id="ARBA00022605"/>
    </source>
</evidence>
<dbReference type="PANTHER" id="PTHR21235">
    <property type="entry name" value="IMIDAZOLE GLYCEROL PHOSPHATE SYNTHASE SUBUNIT HISF/H IGP SYNTHASE SUBUNIT HISF/H"/>
    <property type="match status" value="1"/>
</dbReference>
<evidence type="ECO:0000256" key="12">
    <source>
        <dbReference type="RuleBase" id="RU003657"/>
    </source>
</evidence>
<protein>
    <recommendedName>
        <fullName evidence="11">Imidazole glycerol phosphate synthase subunit HisF</fullName>
        <ecNumber evidence="11">4.3.2.10</ecNumber>
    </recommendedName>
    <alternativeName>
        <fullName evidence="11">IGP synthase cyclase subunit</fullName>
    </alternativeName>
    <alternativeName>
        <fullName evidence="11">IGP synthase subunit HisF</fullName>
    </alternativeName>
    <alternativeName>
        <fullName evidence="11">ImGP synthase subunit HisF</fullName>
        <shortName evidence="11">IGPS subunit HisF</shortName>
    </alternativeName>
</protein>
<evidence type="ECO:0000256" key="9">
    <source>
        <dbReference type="ARBA" id="ARBA00025475"/>
    </source>
</evidence>
<dbReference type="GO" id="GO:0016829">
    <property type="term" value="F:lyase activity"/>
    <property type="evidence" value="ECO:0007669"/>
    <property type="project" value="UniProtKB-KW"/>
</dbReference>
<evidence type="ECO:0000256" key="4">
    <source>
        <dbReference type="ARBA" id="ARBA00011152"/>
    </source>
</evidence>
<reference evidence="13" key="1">
    <citation type="submission" date="2017-05" db="EMBL/GenBank/DDBJ databases">
        <title>The Genome Sequence of Enterococcus sp. 9D6_DIV0238.</title>
        <authorList>
            <consortium name="The Broad Institute Genomics Platform"/>
            <consortium name="The Broad Institute Genomic Center for Infectious Diseases"/>
            <person name="Earl A."/>
            <person name="Manson A."/>
            <person name="Schwartman J."/>
            <person name="Gilmore M."/>
            <person name="Abouelleil A."/>
            <person name="Cao P."/>
            <person name="Chapman S."/>
            <person name="Cusick C."/>
            <person name="Shea T."/>
            <person name="Young S."/>
            <person name="Neafsey D."/>
            <person name="Nusbaum C."/>
            <person name="Birren B."/>
        </authorList>
    </citation>
    <scope>NUCLEOTIDE SEQUENCE [LARGE SCALE GENOMIC DNA]</scope>
    <source>
        <strain evidence="13">9D6_DIV0238</strain>
    </source>
</reference>
<sequence length="251" mass="26691">MLTKRIIPCLDVTEGRVVKGINFVDLKDVGDPVDIARAYNEQGADELVFLDITATSDERKTMVEVVERTAAEVFIPLTVGGGIRSVSDMKQLLQAGADKISLNSAAISRPALIQEGAEKFGSQCIVVAIDAKKTGDSWHVFVKGGREDTGLDAVEWAKEAVALGAGEILLTSMDADGTKKGYDLALNQVICAAVNVPVIASGGCGDAEDIVEVFKETTVSAALAASIFHYGEVKIPILKETLRDNGVEVRR</sequence>
<feature type="active site" evidence="11">
    <location>
        <position position="11"/>
    </location>
</feature>
<evidence type="ECO:0000313" key="13">
    <source>
        <dbReference type="EMBL" id="OUZ33251.1"/>
    </source>
</evidence>
<evidence type="ECO:0000256" key="1">
    <source>
        <dbReference type="ARBA" id="ARBA00004496"/>
    </source>
</evidence>
<dbReference type="AlphaFoldDB" id="A0A200J8T6"/>
<evidence type="ECO:0000256" key="3">
    <source>
        <dbReference type="ARBA" id="ARBA00009667"/>
    </source>
</evidence>
<dbReference type="OrthoDB" id="9781903at2"/>
<reference evidence="14" key="2">
    <citation type="submission" date="2017-05" db="EMBL/GenBank/DDBJ databases">
        <authorList>
            <consortium name="The Broad Institute Genomics Platform"/>
            <consortium name="The Broad Institute Genomic Center for Infectious Diseases"/>
            <person name="Earl A."/>
            <person name="Manson A."/>
            <person name="Schwartman J."/>
            <person name="Gilmore M."/>
            <person name="Abouelleil A."/>
            <person name="Cao P."/>
            <person name="Chapman S."/>
            <person name="Cusick C."/>
            <person name="Shea T."/>
            <person name="Young S."/>
            <person name="Neafsey D."/>
            <person name="Nusbaum C."/>
            <person name="Birren B."/>
        </authorList>
    </citation>
    <scope>NUCLEOTIDE SEQUENCE</scope>
    <source>
        <strain evidence="14">9D6_DIV0238</strain>
    </source>
</reference>
<dbReference type="InterPro" id="IPR004651">
    <property type="entry name" value="HisF"/>
</dbReference>
<accession>A0A200J8T6</accession>
<name>A0A200J8T6_9ENTE</name>
<evidence type="ECO:0000313" key="14">
    <source>
        <dbReference type="EMBL" id="WYJ93617.1"/>
    </source>
</evidence>
<dbReference type="RefSeq" id="WP_087641054.1">
    <property type="nucleotide sequence ID" value="NZ_CP147246.1"/>
</dbReference>
<evidence type="ECO:0000256" key="8">
    <source>
        <dbReference type="ARBA" id="ARBA00023239"/>
    </source>
</evidence>
<comment type="subcellular location">
    <subcellularLocation>
        <location evidence="1 11">Cytoplasm</location>
    </subcellularLocation>
</comment>
<comment type="catalytic activity">
    <reaction evidence="10 11">
        <text>5-[(5-phospho-1-deoxy-D-ribulos-1-ylimino)methylamino]-1-(5-phospho-beta-D-ribosyl)imidazole-4-carboxamide + L-glutamine = D-erythro-1-(imidazol-4-yl)glycerol 3-phosphate + 5-amino-1-(5-phospho-beta-D-ribosyl)imidazole-4-carboxamide + L-glutamate + H(+)</text>
        <dbReference type="Rhea" id="RHEA:24793"/>
        <dbReference type="ChEBI" id="CHEBI:15378"/>
        <dbReference type="ChEBI" id="CHEBI:29985"/>
        <dbReference type="ChEBI" id="CHEBI:58278"/>
        <dbReference type="ChEBI" id="CHEBI:58359"/>
        <dbReference type="ChEBI" id="CHEBI:58475"/>
        <dbReference type="ChEBI" id="CHEBI:58525"/>
        <dbReference type="EC" id="4.3.2.10"/>
    </reaction>
</comment>
<gene>
    <name evidence="11" type="primary">hisF</name>
    <name evidence="14" type="ORF">A5889_001118</name>
    <name evidence="13" type="ORF">A5889_001961</name>
</gene>
<dbReference type="NCBIfam" id="TIGR00735">
    <property type="entry name" value="hisF"/>
    <property type="match status" value="1"/>
</dbReference>
<evidence type="ECO:0000256" key="7">
    <source>
        <dbReference type="ARBA" id="ARBA00023102"/>
    </source>
</evidence>
<dbReference type="EMBL" id="NIBQ01000002">
    <property type="protein sequence ID" value="OUZ33251.1"/>
    <property type="molecule type" value="Genomic_DNA"/>
</dbReference>
<dbReference type="Proteomes" id="UP000196151">
    <property type="component" value="Chromosome"/>
</dbReference>
<dbReference type="InterPro" id="IPR006062">
    <property type="entry name" value="His_biosynth"/>
</dbReference>
<dbReference type="EMBL" id="CP147246">
    <property type="protein sequence ID" value="WYJ93617.1"/>
    <property type="molecule type" value="Genomic_DNA"/>
</dbReference>
<evidence type="ECO:0000256" key="10">
    <source>
        <dbReference type="ARBA" id="ARBA00047838"/>
    </source>
</evidence>
<keyword evidence="5 11" id="KW-0963">Cytoplasm</keyword>
<dbReference type="Gene3D" id="3.20.20.70">
    <property type="entry name" value="Aldolase class I"/>
    <property type="match status" value="1"/>
</dbReference>
<keyword evidence="7 11" id="KW-0368">Histidine biosynthesis</keyword>
<dbReference type="SUPFAM" id="SSF51366">
    <property type="entry name" value="Ribulose-phoshate binding barrel"/>
    <property type="match status" value="1"/>
</dbReference>
<dbReference type="InterPro" id="IPR011060">
    <property type="entry name" value="RibuloseP-bd_barrel"/>
</dbReference>
<evidence type="ECO:0000256" key="2">
    <source>
        <dbReference type="ARBA" id="ARBA00005091"/>
    </source>
</evidence>
<dbReference type="CDD" id="cd04731">
    <property type="entry name" value="HisF"/>
    <property type="match status" value="1"/>
</dbReference>
<dbReference type="InterPro" id="IPR050064">
    <property type="entry name" value="IGPS_HisA/HisF"/>
</dbReference>
<dbReference type="UniPathway" id="UPA00031">
    <property type="reaction ID" value="UER00010"/>
</dbReference>
<dbReference type="HAMAP" id="MF_01013">
    <property type="entry name" value="HisF"/>
    <property type="match status" value="1"/>
</dbReference>
<comment type="pathway">
    <text evidence="2 11">Amino-acid biosynthesis; L-histidine biosynthesis; L-histidine from 5-phospho-alpha-D-ribose 1-diphosphate: step 5/9.</text>
</comment>
<keyword evidence="8 11" id="KW-0456">Lyase</keyword>
<evidence type="ECO:0000256" key="5">
    <source>
        <dbReference type="ARBA" id="ARBA00022490"/>
    </source>
</evidence>
<dbReference type="Pfam" id="PF00977">
    <property type="entry name" value="His_biosynth"/>
    <property type="match status" value="1"/>
</dbReference>
<dbReference type="GO" id="GO:0000105">
    <property type="term" value="P:L-histidine biosynthetic process"/>
    <property type="evidence" value="ECO:0007669"/>
    <property type="project" value="UniProtKB-UniRule"/>
</dbReference>
<dbReference type="FunFam" id="3.20.20.70:FF:000006">
    <property type="entry name" value="Imidazole glycerol phosphate synthase subunit HisF"/>
    <property type="match status" value="1"/>
</dbReference>
<comment type="similarity">
    <text evidence="3 11 12">Belongs to the HisA/HisF family.</text>
</comment>
<keyword evidence="6 11" id="KW-0028">Amino-acid biosynthesis</keyword>
<keyword evidence="15" id="KW-1185">Reference proteome</keyword>